<reference evidence="2" key="1">
    <citation type="submission" date="2022-09" db="EMBL/GenBank/DDBJ databases">
        <authorList>
            <person name="De Moura G.S."/>
            <person name="Carvalho E."/>
            <person name="Ramos Sanchez E.M."/>
            <person name="Sellera F.P."/>
            <person name="Marques M.F.S."/>
            <person name="Heinemann M.B."/>
            <person name="De Vliegher S."/>
            <person name="Souza F.N."/>
            <person name="Mota R.A."/>
        </authorList>
    </citation>
    <scope>NUCLEOTIDE SEQUENCE</scope>
    <source>
        <strain evidence="2">BR656</strain>
    </source>
</reference>
<protein>
    <submittedName>
        <fullName evidence="2">Thioredoxin family protein</fullName>
    </submittedName>
</protein>
<evidence type="ECO:0000259" key="1">
    <source>
        <dbReference type="Pfam" id="PF13192"/>
    </source>
</evidence>
<dbReference type="RefSeq" id="WP_285369392.1">
    <property type="nucleotide sequence ID" value="NZ_JAPNQM010000001.1"/>
</dbReference>
<sequence length="76" mass="8854">MSKLYMFTTSHCTKCPEVKKALSEKDIEVEYIDAEETPELAMRYMVMSVPTIVDDRDHAEDKYWGQEQCLAFVNTL</sequence>
<dbReference type="Proteomes" id="UP001176210">
    <property type="component" value="Unassembled WGS sequence"/>
</dbReference>
<gene>
    <name evidence="2" type="ORF">OWO77_04515</name>
</gene>
<dbReference type="InterPro" id="IPR012336">
    <property type="entry name" value="Thioredoxin-like_fold"/>
</dbReference>
<organism evidence="2 3">
    <name type="scientific">Mammaliicoccus sciuri</name>
    <name type="common">Staphylococcus sciuri</name>
    <dbReference type="NCBI Taxonomy" id="1296"/>
    <lineage>
        <taxon>Bacteria</taxon>
        <taxon>Bacillati</taxon>
        <taxon>Bacillota</taxon>
        <taxon>Bacilli</taxon>
        <taxon>Bacillales</taxon>
        <taxon>Staphylococcaceae</taxon>
        <taxon>Mammaliicoccus</taxon>
    </lineage>
</organism>
<proteinExistence type="predicted"/>
<feature type="domain" description="Thioredoxin-like fold" evidence="1">
    <location>
        <begin position="9"/>
        <end position="53"/>
    </location>
</feature>
<evidence type="ECO:0000313" key="2">
    <source>
        <dbReference type="EMBL" id="MDL0116230.1"/>
    </source>
</evidence>
<keyword evidence="3" id="KW-1185">Reference proteome</keyword>
<comment type="caution">
    <text evidence="2">The sequence shown here is derived from an EMBL/GenBank/DDBJ whole genome shotgun (WGS) entry which is preliminary data.</text>
</comment>
<dbReference type="SUPFAM" id="SSF52833">
    <property type="entry name" value="Thioredoxin-like"/>
    <property type="match status" value="1"/>
</dbReference>
<accession>A0ABT7HW00</accession>
<dbReference type="EMBL" id="JAPNQM010000001">
    <property type="protein sequence ID" value="MDL0116230.1"/>
    <property type="molecule type" value="Genomic_DNA"/>
</dbReference>
<dbReference type="InterPro" id="IPR036249">
    <property type="entry name" value="Thioredoxin-like_sf"/>
</dbReference>
<dbReference type="Gene3D" id="3.40.30.10">
    <property type="entry name" value="Glutaredoxin"/>
    <property type="match status" value="1"/>
</dbReference>
<evidence type="ECO:0000313" key="3">
    <source>
        <dbReference type="Proteomes" id="UP001176210"/>
    </source>
</evidence>
<dbReference type="Pfam" id="PF13192">
    <property type="entry name" value="Thioredoxin_3"/>
    <property type="match status" value="1"/>
</dbReference>
<name>A0ABT7HW00_MAMSC</name>
<reference evidence="2" key="2">
    <citation type="journal article" date="2023" name="Vet. Microbiol.">
        <title>Emergence of livestock-associated Mammaliicoccus sciuri ST71 co-harbouring mecA and mecC genes in Brazil.</title>
        <authorList>
            <person name="de Moura G.S."/>
            <person name="de Carvalho E."/>
            <person name="Ramos Sanchez E.M."/>
            <person name="Sellera F.P."/>
            <person name="Marques M.F.S."/>
            <person name="Heinemann M.B."/>
            <person name="De Vliegher S."/>
            <person name="Souza F.N."/>
            <person name="Mota R.A."/>
        </authorList>
    </citation>
    <scope>NUCLEOTIDE SEQUENCE</scope>
    <source>
        <strain evidence="2">BR656</strain>
    </source>
</reference>